<dbReference type="PROSITE" id="PS50878">
    <property type="entry name" value="RT_POL"/>
    <property type="match status" value="1"/>
</dbReference>
<sequence>MNLGWGLGFPCSQSWVKLLFLDRQSLFLRILGASIQWFQAGSSLEQGVFPEGLKEAVVSPLLKKSDLDRSVPSSYRPVSNLSFLGKVIERAVAEQLQQFLGNTARLDPFQSVFRAGHGTETVLVSITDHVRCQLDQGGSALLVLLDLTAVFDTVDYNLLTHRLAVAGVRGTALNWLASFLHNRGQRVERGGLVSERSLLLCGVPQGAILSPLLFNIYMRPLAQLVRGFGLECYQYADDTQLMLKMEGRPDSVPDGFHQCLEAVTGWLRASRLRVNPAKTEILWLGRPGSGDIQLPTLDGEALCPSSLVKSLGVLLDPLLTMEAQVSAISRTAFFHLRQARRLAPYLSRDNLATVIQATVISRLDYCSALYIGLPLSVIRKLKLVQNAAARLLAGVPMRCHITPILLQLHWLPIEHRITFKVMVLTFKALHGLGPMYLRDRLTPYQPQRSLRSEDQDPLEVPSFKTLRLTATRRRAFTSVAPSLWNTLLPEVRALRDLSVFCRAYKTHLFRQAFDLRYCCF</sequence>
<feature type="domain" description="Reverse transcriptase" evidence="1">
    <location>
        <begin position="42"/>
        <end position="315"/>
    </location>
</feature>
<reference evidence="2" key="2">
    <citation type="submission" date="2025-08" db="UniProtKB">
        <authorList>
            <consortium name="Ensembl"/>
        </authorList>
    </citation>
    <scope>IDENTIFICATION</scope>
</reference>
<dbReference type="InterPro" id="IPR043502">
    <property type="entry name" value="DNA/RNA_pol_sf"/>
</dbReference>
<reference evidence="2 3" key="1">
    <citation type="submission" date="2009-12" db="EMBL/GenBank/DDBJ databases">
        <title>The Genome Sequence of Anolis carolinensis (Green Anole Lizard).</title>
        <authorList>
            <consortium name="The Genome Sequencing Platform"/>
            <person name="Di Palma F."/>
            <person name="Alfoldi J."/>
            <person name="Heiman D."/>
            <person name="Young S."/>
            <person name="Grabherr M."/>
            <person name="Johnson J."/>
            <person name="Lander E.S."/>
            <person name="Lindblad-Toh K."/>
        </authorList>
    </citation>
    <scope>NUCLEOTIDE SEQUENCE [LARGE SCALE GENOMIC DNA]</scope>
    <source>
        <strain evidence="2 3">JBL SC #1</strain>
    </source>
</reference>
<organism evidence="2 3">
    <name type="scientific">Anolis carolinensis</name>
    <name type="common">Green anole</name>
    <name type="synonym">American chameleon</name>
    <dbReference type="NCBI Taxonomy" id="28377"/>
    <lineage>
        <taxon>Eukaryota</taxon>
        <taxon>Metazoa</taxon>
        <taxon>Chordata</taxon>
        <taxon>Craniata</taxon>
        <taxon>Vertebrata</taxon>
        <taxon>Euteleostomi</taxon>
        <taxon>Lepidosauria</taxon>
        <taxon>Squamata</taxon>
        <taxon>Bifurcata</taxon>
        <taxon>Unidentata</taxon>
        <taxon>Episquamata</taxon>
        <taxon>Toxicofera</taxon>
        <taxon>Iguania</taxon>
        <taxon>Dactyloidae</taxon>
        <taxon>Anolis</taxon>
    </lineage>
</organism>
<keyword evidence="3" id="KW-1185">Reference proteome</keyword>
<dbReference type="CDD" id="cd01650">
    <property type="entry name" value="RT_nLTR_like"/>
    <property type="match status" value="1"/>
</dbReference>
<name>A0A803SL41_ANOCA</name>
<dbReference type="SUPFAM" id="SSF56672">
    <property type="entry name" value="DNA/RNA polymerases"/>
    <property type="match status" value="1"/>
</dbReference>
<dbReference type="GeneTree" id="ENSGT01150000286962"/>
<protein>
    <recommendedName>
        <fullName evidence="1">Reverse transcriptase domain-containing protein</fullName>
    </recommendedName>
</protein>
<reference evidence="2" key="3">
    <citation type="submission" date="2025-09" db="UniProtKB">
        <authorList>
            <consortium name="Ensembl"/>
        </authorList>
    </citation>
    <scope>IDENTIFICATION</scope>
</reference>
<evidence type="ECO:0000313" key="2">
    <source>
        <dbReference type="Ensembl" id="ENSACAP00000023681.1"/>
    </source>
</evidence>
<dbReference type="Proteomes" id="UP000001646">
    <property type="component" value="Chromosome 5"/>
</dbReference>
<accession>A0A803SL41</accession>
<dbReference type="InterPro" id="IPR000477">
    <property type="entry name" value="RT_dom"/>
</dbReference>
<dbReference type="InParanoid" id="A0A803SL41"/>
<proteinExistence type="predicted"/>
<dbReference type="AlphaFoldDB" id="A0A803SL41"/>
<dbReference type="PANTHER" id="PTHR33332">
    <property type="entry name" value="REVERSE TRANSCRIPTASE DOMAIN-CONTAINING PROTEIN"/>
    <property type="match status" value="1"/>
</dbReference>
<dbReference type="Pfam" id="PF00078">
    <property type="entry name" value="RVT_1"/>
    <property type="match status" value="1"/>
</dbReference>
<dbReference type="Ensembl" id="ENSACAT00000038271.1">
    <property type="protein sequence ID" value="ENSACAP00000023681.1"/>
    <property type="gene ID" value="ENSACAG00000041503.1"/>
</dbReference>
<evidence type="ECO:0000313" key="3">
    <source>
        <dbReference type="Proteomes" id="UP000001646"/>
    </source>
</evidence>
<evidence type="ECO:0000259" key="1">
    <source>
        <dbReference type="PROSITE" id="PS50878"/>
    </source>
</evidence>